<accession>A0A8H3CKJ0</accession>
<protein>
    <recommendedName>
        <fullName evidence="9">Lysine-specific metallo-endopeptidase domain-containing protein</fullName>
    </recommendedName>
</protein>
<dbReference type="Proteomes" id="UP000663840">
    <property type="component" value="Unassembled WGS sequence"/>
</dbReference>
<dbReference type="SUPFAM" id="SSF55486">
    <property type="entry name" value="Metalloproteases ('zincins'), catalytic domain"/>
    <property type="match status" value="1"/>
</dbReference>
<comment type="similarity">
    <text evidence="2">Belongs to the peptidase M35 family.</text>
</comment>
<evidence type="ECO:0000256" key="8">
    <source>
        <dbReference type="SAM" id="SignalP"/>
    </source>
</evidence>
<feature type="domain" description="Lysine-specific metallo-endopeptidase" evidence="9">
    <location>
        <begin position="215"/>
        <end position="347"/>
    </location>
</feature>
<dbReference type="InterPro" id="IPR029463">
    <property type="entry name" value="Lys_MEP"/>
</dbReference>
<keyword evidence="4" id="KW-0479">Metal-binding</keyword>
<keyword evidence="8" id="KW-0732">Signal</keyword>
<evidence type="ECO:0000259" key="9">
    <source>
        <dbReference type="SMART" id="SM01351"/>
    </source>
</evidence>
<proteinExistence type="inferred from homology"/>
<evidence type="ECO:0000313" key="10">
    <source>
        <dbReference type="EMBL" id="CAE6486052.1"/>
    </source>
</evidence>
<organism evidence="10 11">
    <name type="scientific">Rhizoctonia solani</name>
    <dbReference type="NCBI Taxonomy" id="456999"/>
    <lineage>
        <taxon>Eukaryota</taxon>
        <taxon>Fungi</taxon>
        <taxon>Dikarya</taxon>
        <taxon>Basidiomycota</taxon>
        <taxon>Agaricomycotina</taxon>
        <taxon>Agaricomycetes</taxon>
        <taxon>Cantharellales</taxon>
        <taxon>Ceratobasidiaceae</taxon>
        <taxon>Rhizoctonia</taxon>
    </lineage>
</organism>
<sequence length="352" mass="38229">MLATITFTLSTALIASAARSLSLNVVTSSTEVIDIDNFHVNATLSNTGSETLRLLRDPRSPLSTWATETFGVINSKGARAEFSGIKVRYDPQAVTKAGRPDSFVELNPGESVTVKHDLAGVYNLTLTGTGTYTVDAANLFRVVEGNNTLTDIYADIITAKVKIQGKLVSFKNAAATPVVSLLSEYTEYSGCTANQQGEIAGAIESARGYATSSYDHLRSNPYGSSRYTRWFGRFSYNRYSLVLDSFSRLRTYPGGWTYDCGTCTEPDAYAYVYPSRYGVVYLCSAFWSAPETGAASKADTIIHEGTHFPPVIGTSDYAYGQSNCLALARSNPTNAVYNADNHAFFSVDTEIR</sequence>
<dbReference type="GO" id="GO:0046872">
    <property type="term" value="F:metal ion binding"/>
    <property type="evidence" value="ECO:0007669"/>
    <property type="project" value="UniProtKB-KW"/>
</dbReference>
<evidence type="ECO:0000256" key="4">
    <source>
        <dbReference type="ARBA" id="ARBA00022723"/>
    </source>
</evidence>
<feature type="signal peptide" evidence="8">
    <location>
        <begin position="1"/>
        <end position="17"/>
    </location>
</feature>
<evidence type="ECO:0000313" key="11">
    <source>
        <dbReference type="Proteomes" id="UP000663840"/>
    </source>
</evidence>
<evidence type="ECO:0000256" key="1">
    <source>
        <dbReference type="ARBA" id="ARBA00001947"/>
    </source>
</evidence>
<keyword evidence="5" id="KW-0378">Hydrolase</keyword>
<evidence type="ECO:0000256" key="3">
    <source>
        <dbReference type="ARBA" id="ARBA00022670"/>
    </source>
</evidence>
<keyword evidence="6" id="KW-0862">Zinc</keyword>
<name>A0A8H3CKJ0_9AGAM</name>
<gene>
    <name evidence="10" type="ORF">RDB_LOCUS141102</name>
</gene>
<dbReference type="PANTHER" id="PTHR37016:SF3">
    <property type="entry name" value="NEUTRAL PROTEASE 2-RELATED"/>
    <property type="match status" value="1"/>
</dbReference>
<dbReference type="Gene3D" id="3.40.390.10">
    <property type="entry name" value="Collagenase (Catalytic Domain)"/>
    <property type="match status" value="1"/>
</dbReference>
<dbReference type="GO" id="GO:0006508">
    <property type="term" value="P:proteolysis"/>
    <property type="evidence" value="ECO:0007669"/>
    <property type="project" value="UniProtKB-KW"/>
</dbReference>
<comment type="cofactor">
    <cofactor evidence="1">
        <name>Zn(2+)</name>
        <dbReference type="ChEBI" id="CHEBI:29105"/>
    </cofactor>
</comment>
<evidence type="ECO:0000256" key="6">
    <source>
        <dbReference type="ARBA" id="ARBA00022833"/>
    </source>
</evidence>
<dbReference type="Pfam" id="PF14521">
    <property type="entry name" value="Aspzincin_M35"/>
    <property type="match status" value="1"/>
</dbReference>
<dbReference type="Gene3D" id="2.60.40.2970">
    <property type="match status" value="1"/>
</dbReference>
<evidence type="ECO:0000256" key="7">
    <source>
        <dbReference type="ARBA" id="ARBA00023049"/>
    </source>
</evidence>
<dbReference type="AlphaFoldDB" id="A0A8H3CKJ0"/>
<dbReference type="GO" id="GO:0004222">
    <property type="term" value="F:metalloendopeptidase activity"/>
    <property type="evidence" value="ECO:0007669"/>
    <property type="project" value="InterPro"/>
</dbReference>
<feature type="chain" id="PRO_5034262571" description="Lysine-specific metallo-endopeptidase domain-containing protein" evidence="8">
    <location>
        <begin position="18"/>
        <end position="352"/>
    </location>
</feature>
<evidence type="ECO:0000256" key="2">
    <source>
        <dbReference type="ARBA" id="ARBA00010279"/>
    </source>
</evidence>
<reference evidence="10" key="1">
    <citation type="submission" date="2021-01" db="EMBL/GenBank/DDBJ databases">
        <authorList>
            <person name="Kaushik A."/>
        </authorList>
    </citation>
    <scope>NUCLEOTIDE SEQUENCE</scope>
    <source>
        <strain evidence="10">AG1-1A</strain>
    </source>
</reference>
<dbReference type="InterPro" id="IPR050414">
    <property type="entry name" value="Fungal_M35_metalloproteases"/>
</dbReference>
<dbReference type="SMART" id="SM01351">
    <property type="entry name" value="Aspzincin_M35"/>
    <property type="match status" value="1"/>
</dbReference>
<keyword evidence="7" id="KW-0482">Metalloprotease</keyword>
<evidence type="ECO:0000256" key="5">
    <source>
        <dbReference type="ARBA" id="ARBA00022801"/>
    </source>
</evidence>
<keyword evidence="3" id="KW-0645">Protease</keyword>
<comment type="caution">
    <text evidence="10">The sequence shown here is derived from an EMBL/GenBank/DDBJ whole genome shotgun (WGS) entry which is preliminary data.</text>
</comment>
<dbReference type="PANTHER" id="PTHR37016">
    <property type="match status" value="1"/>
</dbReference>
<dbReference type="InterPro" id="IPR024079">
    <property type="entry name" value="MetalloPept_cat_dom_sf"/>
</dbReference>
<dbReference type="EMBL" id="CAJMWR010004140">
    <property type="protein sequence ID" value="CAE6486052.1"/>
    <property type="molecule type" value="Genomic_DNA"/>
</dbReference>